<organism evidence="1 2">
    <name type="scientific">Desulfatibacillum aliphaticivorans</name>
    <dbReference type="NCBI Taxonomy" id="218208"/>
    <lineage>
        <taxon>Bacteria</taxon>
        <taxon>Pseudomonadati</taxon>
        <taxon>Thermodesulfobacteriota</taxon>
        <taxon>Desulfobacteria</taxon>
        <taxon>Desulfobacterales</taxon>
        <taxon>Desulfatibacillaceae</taxon>
        <taxon>Desulfatibacillum</taxon>
    </lineage>
</organism>
<name>B8FA05_DESAL</name>
<sequence>MFNKKTASEKKLVAAHKKEKIARAALQKKCKEKELEDYHKANFEVLFYERKIADEKGQAFAERIEFPYLWDTGAPLPHFFSNDSDAFLFFLGKIEDPNWDGTYVNEISPNDEPPMPWILVEFKQCLIAKFGSPNDETFGGHPLAGKGLELYAPMIVRNSTWIREVKAINKAHPSYKENYWSDYNHYLFGFHGNTFECIAKSFHAERQVILLEEFMKNVCLKLNS</sequence>
<dbReference type="RefSeq" id="WP_012610536.1">
    <property type="nucleotide sequence ID" value="NC_011768.1"/>
</dbReference>
<gene>
    <name evidence="1" type="ordered locus">Dalk_1401</name>
</gene>
<dbReference type="EMBL" id="CP001322">
    <property type="protein sequence ID" value="ACL03101.1"/>
    <property type="molecule type" value="Genomic_DNA"/>
</dbReference>
<dbReference type="eggNOG" id="ENOG5031MT4">
    <property type="taxonomic scope" value="Bacteria"/>
</dbReference>
<proteinExistence type="predicted"/>
<evidence type="ECO:0000313" key="2">
    <source>
        <dbReference type="Proteomes" id="UP000000739"/>
    </source>
</evidence>
<accession>B8FA05</accession>
<dbReference type="Proteomes" id="UP000000739">
    <property type="component" value="Chromosome"/>
</dbReference>
<evidence type="ECO:0000313" key="1">
    <source>
        <dbReference type="EMBL" id="ACL03101.1"/>
    </source>
</evidence>
<dbReference type="AlphaFoldDB" id="B8FA05"/>
<keyword evidence="2" id="KW-1185">Reference proteome</keyword>
<protein>
    <submittedName>
        <fullName evidence="1">Uncharacterized protein</fullName>
    </submittedName>
</protein>
<dbReference type="KEGG" id="dal:Dalk_1401"/>
<dbReference type="HOGENOM" id="CLU_1233387_0_0_7"/>
<reference evidence="1 2" key="1">
    <citation type="journal article" date="2012" name="Environ. Microbiol.">
        <title>The genome sequence of Desulfatibacillum alkenivorans AK-01: a blueprint for anaerobic alkane oxidation.</title>
        <authorList>
            <person name="Callaghan A.V."/>
            <person name="Morris B.E."/>
            <person name="Pereira I.A."/>
            <person name="McInerney M.J."/>
            <person name="Austin R.N."/>
            <person name="Groves J.T."/>
            <person name="Kukor J.J."/>
            <person name="Suflita J.M."/>
            <person name="Young L.Y."/>
            <person name="Zylstra G.J."/>
            <person name="Wawrik B."/>
        </authorList>
    </citation>
    <scope>NUCLEOTIDE SEQUENCE [LARGE SCALE GENOMIC DNA]</scope>
    <source>
        <strain evidence="1 2">AK-01</strain>
    </source>
</reference>